<reference evidence="3 4" key="1">
    <citation type="submission" date="2016-05" db="EMBL/GenBank/DDBJ databases">
        <authorList>
            <person name="Lavstsen T."/>
            <person name="Jespersen J.S."/>
        </authorList>
    </citation>
    <scope>NUCLEOTIDE SEQUENCE [LARGE SCALE GENOMIC DNA]</scope>
    <source>
        <strain evidence="3 4">B7-9</strain>
    </source>
</reference>
<dbReference type="RefSeq" id="WP_097654793.1">
    <property type="nucleotide sequence ID" value="NZ_LYXE01000165.1"/>
</dbReference>
<feature type="signal peptide" evidence="2">
    <location>
        <begin position="1"/>
        <end position="20"/>
    </location>
</feature>
<gene>
    <name evidence="3" type="ORF">A9Q02_19335</name>
</gene>
<evidence type="ECO:0000313" key="4">
    <source>
        <dbReference type="Proteomes" id="UP000220922"/>
    </source>
</evidence>
<evidence type="ECO:0000256" key="1">
    <source>
        <dbReference type="SAM" id="MobiDB-lite"/>
    </source>
</evidence>
<dbReference type="AlphaFoldDB" id="A0A2H3L4E2"/>
<feature type="compositionally biased region" description="Pro residues" evidence="1">
    <location>
        <begin position="38"/>
        <end position="48"/>
    </location>
</feature>
<protein>
    <recommendedName>
        <fullName evidence="5">Lipoprotein LpqB beta-propeller domain-containing protein</fullName>
    </recommendedName>
</protein>
<name>A0A2H3L4E2_9CHLR</name>
<dbReference type="InterPro" id="IPR011044">
    <property type="entry name" value="Quino_amine_DH_bsu"/>
</dbReference>
<dbReference type="EMBL" id="LYXE01000165">
    <property type="protein sequence ID" value="PDV97110.1"/>
    <property type="molecule type" value="Genomic_DNA"/>
</dbReference>
<accession>A0A2H3L4E2</accession>
<dbReference type="SUPFAM" id="SSF50969">
    <property type="entry name" value="YVTN repeat-like/Quinoprotein amine dehydrogenase"/>
    <property type="match status" value="1"/>
</dbReference>
<comment type="caution">
    <text evidence="3">The sequence shown here is derived from an EMBL/GenBank/DDBJ whole genome shotgun (WGS) entry which is preliminary data.</text>
</comment>
<evidence type="ECO:0000256" key="2">
    <source>
        <dbReference type="SAM" id="SignalP"/>
    </source>
</evidence>
<proteinExistence type="predicted"/>
<dbReference type="OrthoDB" id="145356at2"/>
<evidence type="ECO:0008006" key="5">
    <source>
        <dbReference type="Google" id="ProtNLM"/>
    </source>
</evidence>
<keyword evidence="2" id="KW-0732">Signal</keyword>
<dbReference type="PROSITE" id="PS51257">
    <property type="entry name" value="PROKAR_LIPOPROTEIN"/>
    <property type="match status" value="1"/>
</dbReference>
<dbReference type="Proteomes" id="UP000220922">
    <property type="component" value="Unassembled WGS sequence"/>
</dbReference>
<feature type="region of interest" description="Disordered" evidence="1">
    <location>
        <begin position="22"/>
        <end position="49"/>
    </location>
</feature>
<organism evidence="3 4">
    <name type="scientific">Candidatus Chloroploca asiatica</name>
    <dbReference type="NCBI Taxonomy" id="1506545"/>
    <lineage>
        <taxon>Bacteria</taxon>
        <taxon>Bacillati</taxon>
        <taxon>Chloroflexota</taxon>
        <taxon>Chloroflexia</taxon>
        <taxon>Chloroflexales</taxon>
        <taxon>Chloroflexineae</taxon>
        <taxon>Oscillochloridaceae</taxon>
        <taxon>Candidatus Chloroploca</taxon>
    </lineage>
</organism>
<sequence length="414" mass="44339">MRAFLAFVLLTLLLTGCAQAEVQPPPAPSPTSAVRPTDPVPGPPPPDEPVATAQLLPAPLYVLESGQIARIERDMVTRAVITAERVELPGVEAIAEFTVASDGTLAYIVGDVTADRLVLTDGRGEDLRVIYEEAQHELSDLLFTPDSSAIIFRLLNNRQPADPNVPSGIYRLPREGGALELLRPDDPVDDPVNPARTVSGYRPVAFAPDRTALLVEVFALFYEDCTLGVMALENGEVTRITVPEGVQVLCDEAVWTTASDAVLLLAVRVDGDQGQDGPTLWRAQRSDGVAVPLLTQPDIFARAPLGLPGQAVQFFLAQLQRDLAGLITGATFAPVRFDSPEASPTPLGPSFARRLDGVLWAPDGSGALVALGSFVEAEGEDNRPVLRWLPREGSPVDLPTARMFINGLAWAPEE</sequence>
<feature type="chain" id="PRO_5013554494" description="Lipoprotein LpqB beta-propeller domain-containing protein" evidence="2">
    <location>
        <begin position="21"/>
        <end position="414"/>
    </location>
</feature>
<evidence type="ECO:0000313" key="3">
    <source>
        <dbReference type="EMBL" id="PDV97110.1"/>
    </source>
</evidence>
<keyword evidence="4" id="KW-1185">Reference proteome</keyword>